<sequence length="140" mass="16805">MDFGPMILLDPGSPAYFDEKRYGYKILFKNFIDFYENLKIPHWKFWINYETLFFDRDTVGKVILDSWEALSIARWKLGQLSQREYELDLLRVKFERTLYKNIDKILAKSPEEIVDSCKELVEISRDPFLTWTYVLAEEGE</sequence>
<protein>
    <submittedName>
        <fullName evidence="1">Uncharacterized protein</fullName>
    </submittedName>
</protein>
<comment type="caution">
    <text evidence="1">The sequence shown here is derived from an EMBL/GenBank/DDBJ whole genome shotgun (WGS) entry which is preliminary data.</text>
</comment>
<dbReference type="EMBL" id="DRXS01000204">
    <property type="protein sequence ID" value="HHR40934.1"/>
    <property type="molecule type" value="Genomic_DNA"/>
</dbReference>
<proteinExistence type="predicted"/>
<organism evidence="1">
    <name type="scientific">Caldiarchaeum subterraneum</name>
    <dbReference type="NCBI Taxonomy" id="311458"/>
    <lineage>
        <taxon>Archaea</taxon>
        <taxon>Nitrososphaerota</taxon>
        <taxon>Candidatus Caldarchaeales</taxon>
        <taxon>Candidatus Caldarchaeaceae</taxon>
        <taxon>Candidatus Caldarchaeum</taxon>
    </lineage>
</organism>
<dbReference type="AlphaFoldDB" id="A0A7C5U591"/>
<accession>A0A7C5U591</accession>
<gene>
    <name evidence="1" type="ORF">ENM42_03795</name>
</gene>
<evidence type="ECO:0000313" key="1">
    <source>
        <dbReference type="EMBL" id="HHR40934.1"/>
    </source>
</evidence>
<reference evidence="1" key="1">
    <citation type="journal article" date="2020" name="mSystems">
        <title>Genome- and Community-Level Interaction Insights into Carbon Utilization and Element Cycling Functions of Hydrothermarchaeota in Hydrothermal Sediment.</title>
        <authorList>
            <person name="Zhou Z."/>
            <person name="Liu Y."/>
            <person name="Xu W."/>
            <person name="Pan J."/>
            <person name="Luo Z.H."/>
            <person name="Li M."/>
        </authorList>
    </citation>
    <scope>NUCLEOTIDE SEQUENCE [LARGE SCALE GENOMIC DNA]</scope>
    <source>
        <strain evidence="1">SpSt-1084</strain>
    </source>
</reference>
<name>A0A7C5U591_CALS0</name>